<dbReference type="InterPro" id="IPR044068">
    <property type="entry name" value="CB"/>
</dbReference>
<dbReference type="PANTHER" id="PTHR30349:SF64">
    <property type="entry name" value="PROPHAGE INTEGRASE INTD-RELATED"/>
    <property type="match status" value="1"/>
</dbReference>
<dbReference type="InterPro" id="IPR013762">
    <property type="entry name" value="Integrase-like_cat_sf"/>
</dbReference>
<dbReference type="CDD" id="cd01189">
    <property type="entry name" value="INT_ICEBs1_C_like"/>
    <property type="match status" value="1"/>
</dbReference>
<dbReference type="InterPro" id="IPR004107">
    <property type="entry name" value="Integrase_SAM-like_N"/>
</dbReference>
<reference evidence="8 9" key="1">
    <citation type="submission" date="2020-03" db="EMBL/GenBank/DDBJ databases">
        <title>Soil Listeria distribution.</title>
        <authorList>
            <person name="Liao J."/>
            <person name="Wiedmann M."/>
        </authorList>
    </citation>
    <scope>NUCLEOTIDE SEQUENCE [LARGE SCALE GENOMIC DNA]</scope>
    <source>
        <strain evidence="8 9">FSL L7-1614</strain>
    </source>
</reference>
<dbReference type="PROSITE" id="PS51900">
    <property type="entry name" value="CB"/>
    <property type="match status" value="1"/>
</dbReference>
<dbReference type="RefSeq" id="WP_185390423.1">
    <property type="nucleotide sequence ID" value="NZ_JAARQN010000026.1"/>
</dbReference>
<dbReference type="InterPro" id="IPR010998">
    <property type="entry name" value="Integrase_recombinase_N"/>
</dbReference>
<dbReference type="InterPro" id="IPR011010">
    <property type="entry name" value="DNA_brk_join_enz"/>
</dbReference>
<evidence type="ECO:0000259" key="7">
    <source>
        <dbReference type="PROSITE" id="PS51900"/>
    </source>
</evidence>
<dbReference type="AlphaFoldDB" id="A0A841Z154"/>
<protein>
    <submittedName>
        <fullName evidence="8">Site-specific integrase</fullName>
    </submittedName>
</protein>
<feature type="domain" description="Tyr recombinase" evidence="6">
    <location>
        <begin position="179"/>
        <end position="385"/>
    </location>
</feature>
<evidence type="ECO:0000256" key="3">
    <source>
        <dbReference type="ARBA" id="ARBA00023125"/>
    </source>
</evidence>
<sequence length="392" mass="45925">MASIQKYETKAGEKWLFKAYTAKNKKTGRKDRVTRRGFDTYEEAVIAASEFEKESVGRSSEMKSENILFKEVYLEWWDIHKKTIKPSTQEQYLSLFKNHVLPVLGKWRIKGITKQDAQKFITDLIATDLVRSTVQNIKIKTAQVFQHAAKMDYVDRNVFEHVVVPRKEEDFFAIEEAEEKRQFWYAHELTEILSIFEKDFPYSTYALFRLLAYAGLRKGEALALKTADIDFKKNGIKVNKTLYFYNHTHTLMKPKTKSSVRFIPLDVGTMDVLRKHLSKVNDMLVEAAENHIELENEGFLFIRNDGRPLRLTMPNDELNKLYVAHPKLPKIKIHGFRHTYASILFAEGKAPKRIQSLLGHKSIQTTMDIYTHIHESWDDNKEKKKEDIFHFI</sequence>
<dbReference type="Pfam" id="PF14659">
    <property type="entry name" value="Phage_int_SAM_3"/>
    <property type="match status" value="1"/>
</dbReference>
<keyword evidence="3 5" id="KW-0238">DNA-binding</keyword>
<comment type="caution">
    <text evidence="8">The sequence shown here is derived from an EMBL/GenBank/DDBJ whole genome shotgun (WGS) entry which is preliminary data.</text>
</comment>
<gene>
    <name evidence="8" type="ORF">HB850_16395</name>
</gene>
<dbReference type="InterPro" id="IPR002104">
    <property type="entry name" value="Integrase_catalytic"/>
</dbReference>
<feature type="domain" description="Core-binding (CB)" evidence="7">
    <location>
        <begin position="67"/>
        <end position="149"/>
    </location>
</feature>
<evidence type="ECO:0000256" key="4">
    <source>
        <dbReference type="ARBA" id="ARBA00023172"/>
    </source>
</evidence>
<dbReference type="Gene3D" id="1.10.150.130">
    <property type="match status" value="1"/>
</dbReference>
<organism evidence="8 9">
    <name type="scientific">Listeria newyorkensis</name>
    <dbReference type="NCBI Taxonomy" id="1497681"/>
    <lineage>
        <taxon>Bacteria</taxon>
        <taxon>Bacillati</taxon>
        <taxon>Bacillota</taxon>
        <taxon>Bacilli</taxon>
        <taxon>Bacillales</taxon>
        <taxon>Listeriaceae</taxon>
        <taxon>Listeria</taxon>
    </lineage>
</organism>
<evidence type="ECO:0000313" key="8">
    <source>
        <dbReference type="EMBL" id="MBC1459318.1"/>
    </source>
</evidence>
<dbReference type="GO" id="GO:0015074">
    <property type="term" value="P:DNA integration"/>
    <property type="evidence" value="ECO:0007669"/>
    <property type="project" value="UniProtKB-KW"/>
</dbReference>
<dbReference type="SUPFAM" id="SSF56349">
    <property type="entry name" value="DNA breaking-rejoining enzymes"/>
    <property type="match status" value="1"/>
</dbReference>
<evidence type="ECO:0000256" key="1">
    <source>
        <dbReference type="ARBA" id="ARBA00008857"/>
    </source>
</evidence>
<comment type="similarity">
    <text evidence="1">Belongs to the 'phage' integrase family.</text>
</comment>
<proteinExistence type="inferred from homology"/>
<keyword evidence="2" id="KW-0229">DNA integration</keyword>
<name>A0A841Z154_9LIST</name>
<dbReference type="Proteomes" id="UP000569903">
    <property type="component" value="Unassembled WGS sequence"/>
</dbReference>
<evidence type="ECO:0000259" key="6">
    <source>
        <dbReference type="PROSITE" id="PS51898"/>
    </source>
</evidence>
<dbReference type="Pfam" id="PF00589">
    <property type="entry name" value="Phage_integrase"/>
    <property type="match status" value="1"/>
</dbReference>
<dbReference type="InterPro" id="IPR050090">
    <property type="entry name" value="Tyrosine_recombinase_XerCD"/>
</dbReference>
<dbReference type="GO" id="GO:0006310">
    <property type="term" value="P:DNA recombination"/>
    <property type="evidence" value="ECO:0007669"/>
    <property type="project" value="UniProtKB-KW"/>
</dbReference>
<evidence type="ECO:0000313" key="9">
    <source>
        <dbReference type="Proteomes" id="UP000569903"/>
    </source>
</evidence>
<dbReference type="PANTHER" id="PTHR30349">
    <property type="entry name" value="PHAGE INTEGRASE-RELATED"/>
    <property type="match status" value="1"/>
</dbReference>
<dbReference type="GO" id="GO:0003677">
    <property type="term" value="F:DNA binding"/>
    <property type="evidence" value="ECO:0007669"/>
    <property type="project" value="UniProtKB-UniRule"/>
</dbReference>
<dbReference type="PROSITE" id="PS51898">
    <property type="entry name" value="TYR_RECOMBINASE"/>
    <property type="match status" value="1"/>
</dbReference>
<dbReference type="Gene3D" id="1.10.443.10">
    <property type="entry name" value="Intergrase catalytic core"/>
    <property type="match status" value="1"/>
</dbReference>
<dbReference type="EMBL" id="JAARQN010000026">
    <property type="protein sequence ID" value="MBC1459318.1"/>
    <property type="molecule type" value="Genomic_DNA"/>
</dbReference>
<keyword evidence="4" id="KW-0233">DNA recombination</keyword>
<accession>A0A841Z154</accession>
<evidence type="ECO:0000256" key="2">
    <source>
        <dbReference type="ARBA" id="ARBA00022908"/>
    </source>
</evidence>
<evidence type="ECO:0000256" key="5">
    <source>
        <dbReference type="PROSITE-ProRule" id="PRU01248"/>
    </source>
</evidence>